<evidence type="ECO:0000256" key="1">
    <source>
        <dbReference type="SAM" id="MobiDB-lite"/>
    </source>
</evidence>
<comment type="caution">
    <text evidence="3">The sequence shown here is derived from an EMBL/GenBank/DDBJ whole genome shotgun (WGS) entry which is preliminary data.</text>
</comment>
<evidence type="ECO:0000313" key="3">
    <source>
        <dbReference type="EMBL" id="KAJ4449499.1"/>
    </source>
</evidence>
<feature type="chain" id="PRO_5045359078" evidence="2">
    <location>
        <begin position="27"/>
        <end position="103"/>
    </location>
</feature>
<protein>
    <submittedName>
        <fullName evidence="3">Uncharacterized protein</fullName>
    </submittedName>
</protein>
<feature type="signal peptide" evidence="2">
    <location>
        <begin position="1"/>
        <end position="26"/>
    </location>
</feature>
<name>A0ABQ8TS20_PERAM</name>
<feature type="region of interest" description="Disordered" evidence="1">
    <location>
        <begin position="49"/>
        <end position="69"/>
    </location>
</feature>
<keyword evidence="4" id="KW-1185">Reference proteome</keyword>
<organism evidence="3 4">
    <name type="scientific">Periplaneta americana</name>
    <name type="common">American cockroach</name>
    <name type="synonym">Blatta americana</name>
    <dbReference type="NCBI Taxonomy" id="6978"/>
    <lineage>
        <taxon>Eukaryota</taxon>
        <taxon>Metazoa</taxon>
        <taxon>Ecdysozoa</taxon>
        <taxon>Arthropoda</taxon>
        <taxon>Hexapoda</taxon>
        <taxon>Insecta</taxon>
        <taxon>Pterygota</taxon>
        <taxon>Neoptera</taxon>
        <taxon>Polyneoptera</taxon>
        <taxon>Dictyoptera</taxon>
        <taxon>Blattodea</taxon>
        <taxon>Blattoidea</taxon>
        <taxon>Blattidae</taxon>
        <taxon>Blattinae</taxon>
        <taxon>Periplaneta</taxon>
    </lineage>
</organism>
<proteinExistence type="predicted"/>
<dbReference type="Proteomes" id="UP001148838">
    <property type="component" value="Unassembled WGS sequence"/>
</dbReference>
<sequence length="103" mass="11651">MVHRFKGTILRKRLRLHLYLLQLLQALIPEDNVLRRNFCTNLTEPSPIPRRVPDKLQGSDPGISGIDGETNKMNHAGIFFDSGTDAEIHNNIGPDSLLCYEVQ</sequence>
<evidence type="ECO:0000256" key="2">
    <source>
        <dbReference type="SAM" id="SignalP"/>
    </source>
</evidence>
<reference evidence="3 4" key="1">
    <citation type="journal article" date="2022" name="Allergy">
        <title>Genome assembly and annotation of Periplaneta americana reveal a comprehensive cockroach allergen profile.</title>
        <authorList>
            <person name="Wang L."/>
            <person name="Xiong Q."/>
            <person name="Saelim N."/>
            <person name="Wang L."/>
            <person name="Nong W."/>
            <person name="Wan A.T."/>
            <person name="Shi M."/>
            <person name="Liu X."/>
            <person name="Cao Q."/>
            <person name="Hui J.H.L."/>
            <person name="Sookrung N."/>
            <person name="Leung T.F."/>
            <person name="Tungtrongchitr A."/>
            <person name="Tsui S.K.W."/>
        </authorList>
    </citation>
    <scope>NUCLEOTIDE SEQUENCE [LARGE SCALE GENOMIC DNA]</scope>
    <source>
        <strain evidence="3">PWHHKU_190912</strain>
    </source>
</reference>
<keyword evidence="2" id="KW-0732">Signal</keyword>
<dbReference type="EMBL" id="JAJSOF020000003">
    <property type="protein sequence ID" value="KAJ4449499.1"/>
    <property type="molecule type" value="Genomic_DNA"/>
</dbReference>
<accession>A0ABQ8TS20</accession>
<evidence type="ECO:0000313" key="4">
    <source>
        <dbReference type="Proteomes" id="UP001148838"/>
    </source>
</evidence>
<gene>
    <name evidence="3" type="ORF">ANN_00899</name>
</gene>